<dbReference type="InterPro" id="IPR008984">
    <property type="entry name" value="SMAD_FHA_dom_sf"/>
</dbReference>
<dbReference type="PANTHER" id="PTHR30492">
    <property type="entry name" value="METHYLGLYOXAL SYNTHASE"/>
    <property type="match status" value="1"/>
</dbReference>
<dbReference type="SUPFAM" id="SSF49879">
    <property type="entry name" value="SMAD/FHA domain"/>
    <property type="match status" value="1"/>
</dbReference>
<feature type="compositionally biased region" description="Acidic residues" evidence="1">
    <location>
        <begin position="565"/>
        <end position="578"/>
    </location>
</feature>
<feature type="domain" description="FHA" evidence="2">
    <location>
        <begin position="30"/>
        <end position="79"/>
    </location>
</feature>
<keyword evidence="5" id="KW-1185">Reference proteome</keyword>
<feature type="compositionally biased region" description="Acidic residues" evidence="1">
    <location>
        <begin position="370"/>
        <end position="384"/>
    </location>
</feature>
<name>A0A8S9TAR3_9CYAN</name>
<dbReference type="InterPro" id="IPR011607">
    <property type="entry name" value="MGS-like_dom"/>
</dbReference>
<protein>
    <submittedName>
        <fullName evidence="4">FHA domain-containing protein</fullName>
    </submittedName>
</protein>
<feature type="compositionally biased region" description="Polar residues" evidence="1">
    <location>
        <begin position="210"/>
        <end position="224"/>
    </location>
</feature>
<reference evidence="4" key="2">
    <citation type="submission" date="2019-11" db="EMBL/GenBank/DDBJ databases">
        <title>Improved Assembly of Tolypothrix boutellei genome.</title>
        <authorList>
            <person name="Sarangi A.N."/>
            <person name="Mukherjee M."/>
            <person name="Ghosh S."/>
            <person name="Singh D."/>
            <person name="Das A."/>
            <person name="Kant S."/>
            <person name="Prusty A."/>
            <person name="Tripathy S."/>
        </authorList>
    </citation>
    <scope>NUCLEOTIDE SEQUENCE</scope>
    <source>
        <strain evidence="4">VB521301</strain>
    </source>
</reference>
<dbReference type="InterPro" id="IPR004363">
    <property type="entry name" value="Methylgl_synth"/>
</dbReference>
<dbReference type="Gene3D" id="3.40.50.1380">
    <property type="entry name" value="Methylglyoxal synthase-like domain"/>
    <property type="match status" value="1"/>
</dbReference>
<organism evidence="4 5">
    <name type="scientific">Tolypothrix bouteillei VB521301</name>
    <dbReference type="NCBI Taxonomy" id="1479485"/>
    <lineage>
        <taxon>Bacteria</taxon>
        <taxon>Bacillati</taxon>
        <taxon>Cyanobacteriota</taxon>
        <taxon>Cyanophyceae</taxon>
        <taxon>Nostocales</taxon>
        <taxon>Tolypothrichaceae</taxon>
        <taxon>Tolypothrix</taxon>
    </lineage>
</organism>
<dbReference type="PROSITE" id="PS50006">
    <property type="entry name" value="FHA_DOMAIN"/>
    <property type="match status" value="1"/>
</dbReference>
<evidence type="ECO:0000256" key="1">
    <source>
        <dbReference type="SAM" id="MobiDB-lite"/>
    </source>
</evidence>
<evidence type="ECO:0000313" key="5">
    <source>
        <dbReference type="Proteomes" id="UP000029738"/>
    </source>
</evidence>
<evidence type="ECO:0000259" key="3">
    <source>
        <dbReference type="PROSITE" id="PS51855"/>
    </source>
</evidence>
<dbReference type="CDD" id="cd00060">
    <property type="entry name" value="FHA"/>
    <property type="match status" value="1"/>
</dbReference>
<dbReference type="SMART" id="SM00240">
    <property type="entry name" value="FHA"/>
    <property type="match status" value="1"/>
</dbReference>
<dbReference type="Proteomes" id="UP000029738">
    <property type="component" value="Unassembled WGS sequence"/>
</dbReference>
<dbReference type="PANTHER" id="PTHR30492:SF0">
    <property type="entry name" value="METHYLGLYOXAL SYNTHASE"/>
    <property type="match status" value="1"/>
</dbReference>
<evidence type="ECO:0000259" key="2">
    <source>
        <dbReference type="PROSITE" id="PS50006"/>
    </source>
</evidence>
<dbReference type="InterPro" id="IPR000253">
    <property type="entry name" value="FHA_dom"/>
</dbReference>
<dbReference type="AlphaFoldDB" id="A0A8S9TAR3"/>
<feature type="region of interest" description="Disordered" evidence="1">
    <location>
        <begin position="210"/>
        <end position="578"/>
    </location>
</feature>
<feature type="domain" description="MGS-like" evidence="3">
    <location>
        <begin position="705"/>
        <end position="838"/>
    </location>
</feature>
<evidence type="ECO:0000313" key="4">
    <source>
        <dbReference type="EMBL" id="KAF3889256.1"/>
    </source>
</evidence>
<dbReference type="RefSeq" id="WP_167844778.1">
    <property type="nucleotide sequence ID" value="NZ_JHEG04000001.1"/>
</dbReference>
<feature type="compositionally biased region" description="Acidic residues" evidence="1">
    <location>
        <begin position="269"/>
        <end position="280"/>
    </location>
</feature>
<dbReference type="Gene3D" id="2.60.200.20">
    <property type="match status" value="1"/>
</dbReference>
<feature type="compositionally biased region" description="Acidic residues" evidence="1">
    <location>
        <begin position="528"/>
        <end position="539"/>
    </location>
</feature>
<dbReference type="Pfam" id="PF00498">
    <property type="entry name" value="FHA"/>
    <property type="match status" value="1"/>
</dbReference>
<proteinExistence type="predicted"/>
<dbReference type="GO" id="GO:0019242">
    <property type="term" value="P:methylglyoxal biosynthetic process"/>
    <property type="evidence" value="ECO:0007669"/>
    <property type="project" value="InterPro"/>
</dbReference>
<dbReference type="GO" id="GO:0005829">
    <property type="term" value="C:cytosol"/>
    <property type="evidence" value="ECO:0007669"/>
    <property type="project" value="TreeGrafter"/>
</dbReference>
<dbReference type="InterPro" id="IPR036914">
    <property type="entry name" value="MGS-like_dom_sf"/>
</dbReference>
<gene>
    <name evidence="4" type="ORF">DA73_0400030060</name>
</gene>
<feature type="compositionally biased region" description="Acidic residues" evidence="1">
    <location>
        <begin position="333"/>
        <end position="344"/>
    </location>
</feature>
<feature type="compositionally biased region" description="Acidic residues" evidence="1">
    <location>
        <begin position="398"/>
        <end position="409"/>
    </location>
</feature>
<sequence length="838" mass="93197">MMKVRVLNAETLGKINEVNLNFIPNENNEYIIGRSPKSGLVLDSLDVSRQHGKFFLRDGNYYYSDLGSINGSLVNDKLVETDQVYALKSGDVVRIGEFLLVMEETNEKNEEPEALPVTVLNMDWQAAMAAIKDRVVKPENEGLKVMAQDPEETHEVAEPVFSDGSQLLTKESEESTFIQPTEEVEVSEHSTETVINEDKEAIQAVNAQQIFNEDDNNISQPISQDSEEETPVSQISAETPEVVDEEDRKDDKQLQEEAIPTVDAQLPLAEDELDEDEDDNNISQPISQDSEEETPVSQISAETPEVVDEEDRKDDEQLQEEVIPTVDTQLPLAEDELDEDEGEDNLISQPVSQDSEEETPVSQISAETPEVVDEEDRKDDEQLQEEVIPTVDAQLPLAEDELDEDEGEDNLISQPVSQDLEEETPVSQTSAETLEVVDEEDRKDDEQLQEEVIPTVDAQLPLAEDELDEDEGEDNLISQPVSQDLEEETPVSQTSAETLEVVDEEDRKDDEQLQEEVIPTVDAQLPLAEDELDEDEGEDNLISQPVSQDLEEETPVSQTSAETLEVVDEEDRKDDEQLQEEVIPTVDAQLPLAEDELDEDEGEDNLISQPVSQDLEIINQEEYENLISVVNTQLTLDENEVSEETNIETQEVEDFDAIANTVEEAEKLSNEDKVDNSQATLDSDIEDASEEDSETSNQTPQLPKQALEILSKKYIALMAHDSKKSDLVDFVTQHKNFLFRCLTISTPGISEALFLKTGFATSQKTASVPAGGHQSIAALIGSGDILAVILLKDILPIQSQANEDALLRLCNANQVLVATNLPTAEAILLYIKNMVNAV</sequence>
<comment type="caution">
    <text evidence="4">The sequence shown here is derived from an EMBL/GenBank/DDBJ whole genome shotgun (WGS) entry which is preliminary data.</text>
</comment>
<dbReference type="GO" id="GO:0008929">
    <property type="term" value="F:methylglyoxal synthase activity"/>
    <property type="evidence" value="ECO:0007669"/>
    <property type="project" value="InterPro"/>
</dbReference>
<dbReference type="SUPFAM" id="SSF52335">
    <property type="entry name" value="Methylglyoxal synthase-like"/>
    <property type="match status" value="1"/>
</dbReference>
<dbReference type="PROSITE" id="PS51855">
    <property type="entry name" value="MGS"/>
    <property type="match status" value="1"/>
</dbReference>
<feature type="compositionally biased region" description="Acidic residues" evidence="1">
    <location>
        <begin position="435"/>
        <end position="449"/>
    </location>
</feature>
<accession>A0A8S9TAR3</accession>
<dbReference type="EMBL" id="JHEG04000001">
    <property type="protein sequence ID" value="KAF3889256.1"/>
    <property type="molecule type" value="Genomic_DNA"/>
</dbReference>
<reference evidence="4" key="1">
    <citation type="journal article" date="2015" name="Genome Announc.">
        <title>Draft Genome Sequence of Tolypothrix boutellei Strain VB521301.</title>
        <authorList>
            <person name="Chandrababunaidu M.M."/>
            <person name="Singh D."/>
            <person name="Sen D."/>
            <person name="Bhan S."/>
            <person name="Das S."/>
            <person name="Gupta A."/>
            <person name="Adhikary S.P."/>
            <person name="Tripathy S."/>
        </authorList>
    </citation>
    <scope>NUCLEOTIDE SEQUENCE</scope>
    <source>
        <strain evidence="4">VB521301</strain>
    </source>
</reference>
<feature type="compositionally biased region" description="Acidic residues" evidence="1">
    <location>
        <begin position="500"/>
        <end position="514"/>
    </location>
</feature>
<feature type="compositionally biased region" description="Acidic residues" evidence="1">
    <location>
        <begin position="463"/>
        <end position="474"/>
    </location>
</feature>
<feature type="compositionally biased region" description="Acidic residues" evidence="1">
    <location>
        <begin position="305"/>
        <end position="319"/>
    </location>
</feature>